<dbReference type="InterPro" id="IPR028098">
    <property type="entry name" value="Glyco_trans_4-like_N"/>
</dbReference>
<evidence type="ECO:0000259" key="2">
    <source>
        <dbReference type="Pfam" id="PF00534"/>
    </source>
</evidence>
<dbReference type="EMBL" id="MGGP01000028">
    <property type="protein sequence ID" value="OGM31333.1"/>
    <property type="molecule type" value="Genomic_DNA"/>
</dbReference>
<keyword evidence="1" id="KW-0808">Transferase</keyword>
<evidence type="ECO:0000313" key="5">
    <source>
        <dbReference type="Proteomes" id="UP000178870"/>
    </source>
</evidence>
<feature type="domain" description="Glycosyltransferase subfamily 4-like N-terminal" evidence="3">
    <location>
        <begin position="46"/>
        <end position="136"/>
    </location>
</feature>
<protein>
    <submittedName>
        <fullName evidence="4">Uncharacterized protein</fullName>
    </submittedName>
</protein>
<comment type="caution">
    <text evidence="4">The sequence shown here is derived from an EMBL/GenBank/DDBJ whole genome shotgun (WGS) entry which is preliminary data.</text>
</comment>
<evidence type="ECO:0000259" key="3">
    <source>
        <dbReference type="Pfam" id="PF13439"/>
    </source>
</evidence>
<dbReference type="Gene3D" id="3.40.50.2000">
    <property type="entry name" value="Glycogen Phosphorylase B"/>
    <property type="match status" value="2"/>
</dbReference>
<dbReference type="InterPro" id="IPR001296">
    <property type="entry name" value="Glyco_trans_1"/>
</dbReference>
<name>A0A1F7YVH9_9BACT</name>
<feature type="domain" description="Glycosyl transferase family 1" evidence="2">
    <location>
        <begin position="157"/>
        <end position="321"/>
    </location>
</feature>
<dbReference type="Pfam" id="PF00534">
    <property type="entry name" value="Glycos_transf_1"/>
    <property type="match status" value="1"/>
</dbReference>
<evidence type="ECO:0000256" key="1">
    <source>
        <dbReference type="ARBA" id="ARBA00022679"/>
    </source>
</evidence>
<gene>
    <name evidence="4" type="ORF">A2803_04025</name>
</gene>
<dbReference type="Proteomes" id="UP000178870">
    <property type="component" value="Unassembled WGS sequence"/>
</dbReference>
<dbReference type="GO" id="GO:0016757">
    <property type="term" value="F:glycosyltransferase activity"/>
    <property type="evidence" value="ECO:0007669"/>
    <property type="project" value="InterPro"/>
</dbReference>
<dbReference type="Pfam" id="PF13439">
    <property type="entry name" value="Glyco_transf_4"/>
    <property type="match status" value="1"/>
</dbReference>
<sequence length="344" mass="39272">MKKIAVDTLPLVSGHAARGMGVYVRNLLKHLNKKVDSFLFLENMDKLHDYDVIHYPYFDLFYHTLPIAKQAKTVVTIPDVTPLLYPKYYPPGLKGSINFIFQKIALRNINAVITISETSKKDIVRFLNISADRVFVTKLASNFKIVKKPEQFISKVKLRYKLPDEFVLYIGDVNWNKNLLRLIKAVKKINRTLVIVGKSAVNIDYDKNHIENAPLREIQEKYGKDKEVMRLGFVPDEDLNAIWQLATVYCMPSLYEGFGLSVVEAMDAGVPLVCSRTQALVEVAGDAAEYFDPYSVDDIARKLAKVISDKQLQKELVLKGKSMAKDYSWQKTAKQTLEVYESLR</sequence>
<organism evidence="4 5">
    <name type="scientific">Candidatus Woesebacteria bacterium RIFCSPHIGHO2_01_FULL_44_21</name>
    <dbReference type="NCBI Taxonomy" id="1802503"/>
    <lineage>
        <taxon>Bacteria</taxon>
        <taxon>Candidatus Woeseibacteriota</taxon>
    </lineage>
</organism>
<accession>A0A1F7YVH9</accession>
<dbReference type="PANTHER" id="PTHR46401:SF2">
    <property type="entry name" value="GLYCOSYLTRANSFERASE WBBK-RELATED"/>
    <property type="match status" value="1"/>
</dbReference>
<dbReference type="AlphaFoldDB" id="A0A1F7YVH9"/>
<reference evidence="4 5" key="1">
    <citation type="journal article" date="2016" name="Nat. Commun.">
        <title>Thousands of microbial genomes shed light on interconnected biogeochemical processes in an aquifer system.</title>
        <authorList>
            <person name="Anantharaman K."/>
            <person name="Brown C.T."/>
            <person name="Hug L.A."/>
            <person name="Sharon I."/>
            <person name="Castelle C.J."/>
            <person name="Probst A.J."/>
            <person name="Thomas B.C."/>
            <person name="Singh A."/>
            <person name="Wilkins M.J."/>
            <person name="Karaoz U."/>
            <person name="Brodie E.L."/>
            <person name="Williams K.H."/>
            <person name="Hubbard S.S."/>
            <person name="Banfield J.F."/>
        </authorList>
    </citation>
    <scope>NUCLEOTIDE SEQUENCE [LARGE SCALE GENOMIC DNA]</scope>
</reference>
<evidence type="ECO:0000313" key="4">
    <source>
        <dbReference type="EMBL" id="OGM31333.1"/>
    </source>
</evidence>
<dbReference type="SUPFAM" id="SSF53756">
    <property type="entry name" value="UDP-Glycosyltransferase/glycogen phosphorylase"/>
    <property type="match status" value="1"/>
</dbReference>
<dbReference type="PANTHER" id="PTHR46401">
    <property type="entry name" value="GLYCOSYLTRANSFERASE WBBK-RELATED"/>
    <property type="match status" value="1"/>
</dbReference>
<proteinExistence type="predicted"/>
<dbReference type="CDD" id="cd03809">
    <property type="entry name" value="GT4_MtfB-like"/>
    <property type="match status" value="1"/>
</dbReference>